<proteinExistence type="predicted"/>
<organism evidence="2 3">
    <name type="scientific">Halorubellus litoreus</name>
    <dbReference type="NCBI Taxonomy" id="755308"/>
    <lineage>
        <taxon>Archaea</taxon>
        <taxon>Methanobacteriati</taxon>
        <taxon>Methanobacteriota</taxon>
        <taxon>Stenosarchaea group</taxon>
        <taxon>Halobacteria</taxon>
        <taxon>Halobacteriales</taxon>
        <taxon>Halorubellaceae</taxon>
        <taxon>Halorubellus</taxon>
    </lineage>
</organism>
<dbReference type="PANTHER" id="PTHR36974">
    <property type="entry name" value="MEMBRANE PROTEIN-RELATED"/>
    <property type="match status" value="1"/>
</dbReference>
<feature type="transmembrane region" description="Helical" evidence="1">
    <location>
        <begin position="74"/>
        <end position="94"/>
    </location>
</feature>
<comment type="caution">
    <text evidence="2">The sequence shown here is derived from an EMBL/GenBank/DDBJ whole genome shotgun (WGS) entry which is preliminary data.</text>
</comment>
<accession>A0ABD5VJC7</accession>
<evidence type="ECO:0000256" key="1">
    <source>
        <dbReference type="SAM" id="Phobius"/>
    </source>
</evidence>
<keyword evidence="1" id="KW-0472">Membrane</keyword>
<feature type="transmembrane region" description="Helical" evidence="1">
    <location>
        <begin position="14"/>
        <end position="31"/>
    </location>
</feature>
<dbReference type="Proteomes" id="UP001596395">
    <property type="component" value="Unassembled WGS sequence"/>
</dbReference>
<feature type="transmembrane region" description="Helical" evidence="1">
    <location>
        <begin position="51"/>
        <end position="67"/>
    </location>
</feature>
<keyword evidence="1" id="KW-0812">Transmembrane</keyword>
<dbReference type="RefSeq" id="WP_336351013.1">
    <property type="nucleotide sequence ID" value="NZ_JAZAQL010000002.1"/>
</dbReference>
<feature type="transmembrane region" description="Helical" evidence="1">
    <location>
        <begin position="114"/>
        <end position="132"/>
    </location>
</feature>
<dbReference type="AlphaFoldDB" id="A0ABD5VJC7"/>
<sequence length="147" mass="15858">MSERASGLSRLKRPLLYVMGPLYVLAGITHFVAPDAYERVVPPGFPRPRELVYASGVAEIALGLGVLHPETREASAWGLVALLVAVFPANVYMAVDDEAVDELPGGVEPSDAALWARLPLQAVLVAWAWWYTRPMEDAADATDESAA</sequence>
<name>A0ABD5VJC7_9EURY</name>
<evidence type="ECO:0000313" key="2">
    <source>
        <dbReference type="EMBL" id="MFC6954071.1"/>
    </source>
</evidence>
<dbReference type="PANTHER" id="PTHR36974:SF1">
    <property type="entry name" value="DOXX FAMILY MEMBRANE PROTEIN"/>
    <property type="match status" value="1"/>
</dbReference>
<dbReference type="EMBL" id="JBHSXN010000002">
    <property type="protein sequence ID" value="MFC6954071.1"/>
    <property type="molecule type" value="Genomic_DNA"/>
</dbReference>
<gene>
    <name evidence="2" type="ORF">ACFQGB_14470</name>
</gene>
<keyword evidence="1" id="KW-1133">Transmembrane helix</keyword>
<reference evidence="2 3" key="1">
    <citation type="journal article" date="2019" name="Int. J. Syst. Evol. Microbiol.">
        <title>The Global Catalogue of Microorganisms (GCM) 10K type strain sequencing project: providing services to taxonomists for standard genome sequencing and annotation.</title>
        <authorList>
            <consortium name="The Broad Institute Genomics Platform"/>
            <consortium name="The Broad Institute Genome Sequencing Center for Infectious Disease"/>
            <person name="Wu L."/>
            <person name="Ma J."/>
        </authorList>
    </citation>
    <scope>NUCLEOTIDE SEQUENCE [LARGE SCALE GENOMIC DNA]</scope>
    <source>
        <strain evidence="2 3">GX26</strain>
    </source>
</reference>
<evidence type="ECO:0000313" key="3">
    <source>
        <dbReference type="Proteomes" id="UP001596395"/>
    </source>
</evidence>
<evidence type="ECO:0008006" key="4">
    <source>
        <dbReference type="Google" id="ProtNLM"/>
    </source>
</evidence>
<protein>
    <recommendedName>
        <fullName evidence="4">DoxX family membrane protein</fullName>
    </recommendedName>
</protein>
<keyword evidence="3" id="KW-1185">Reference proteome</keyword>